<sequence>MNAANKVILNTSILYGRMLVTIGVTFYTTREALGALGVVDYGIYNLIAGVISMLSFLNAAMSTSTQRFLSFHQGKKDSNFQKRIFSTSVVLHFVIALALICFIELIGIFIFNGFLNVPLGRENTAKWIYHAMGISVLFTVLSVPFTASINANEDMLWLSIINIIEVLVKLTIVLVLPYIEGDTLLVYGLLMTFVSLITFSSYFIYCLRKYDECTLTVTKYYDSKLVKNLTAFAGWNLFGALTGIGKTQGVAILLNVFLGSTINASYGIASQVASQVNFFSATMLKALNPRIMKNEGAGNRQSMLKLSNIASKFSYYLLAFIAIPCIFEMEEILKLWLIKVPDHTTTFCRLIILGVMANQLTVGLDSAAQAIGNIKSYMLVAGTIKLMIVPTGYLLLSSGHSSTSVIIGYAVFEGLAGIGRIIILKRIGGLNIKEYLILVIGKCFIPSLLMVCSLIIMTSFFNHPYRFFYSFPISIIIFFASIYFWGLSKDEKTTISSMINSAFSKLRLRWI</sequence>
<dbReference type="PANTHER" id="PTHR30250">
    <property type="entry name" value="PST FAMILY PREDICTED COLANIC ACID TRANSPORTER"/>
    <property type="match status" value="1"/>
</dbReference>
<evidence type="ECO:0008006" key="9">
    <source>
        <dbReference type="Google" id="ProtNLM"/>
    </source>
</evidence>
<name>A0A3D8YJU9_9BACT</name>
<feature type="transmembrane region" description="Helical" evidence="6">
    <location>
        <begin position="185"/>
        <end position="205"/>
    </location>
</feature>
<feature type="transmembrane region" description="Helical" evidence="6">
    <location>
        <begin position="435"/>
        <end position="461"/>
    </location>
</feature>
<dbReference type="AlphaFoldDB" id="A0A3D8YJU9"/>
<evidence type="ECO:0000256" key="4">
    <source>
        <dbReference type="ARBA" id="ARBA00022989"/>
    </source>
</evidence>
<accession>A0A3D8YJU9</accession>
<keyword evidence="2" id="KW-1003">Cell membrane</keyword>
<feature type="transmembrane region" description="Helical" evidence="6">
    <location>
        <begin position="467"/>
        <end position="487"/>
    </location>
</feature>
<evidence type="ECO:0000313" key="8">
    <source>
        <dbReference type="Proteomes" id="UP000256373"/>
    </source>
</evidence>
<keyword evidence="4 6" id="KW-1133">Transmembrane helix</keyword>
<comment type="subcellular location">
    <subcellularLocation>
        <location evidence="1">Cell membrane</location>
        <topology evidence="1">Multi-pass membrane protein</topology>
    </subcellularLocation>
</comment>
<dbReference type="OrthoDB" id="5365632at2"/>
<feature type="transmembrane region" description="Helical" evidence="6">
    <location>
        <begin position="313"/>
        <end position="338"/>
    </location>
</feature>
<keyword evidence="3 6" id="KW-0812">Transmembrane</keyword>
<dbReference type="PANTHER" id="PTHR30250:SF26">
    <property type="entry name" value="PSMA PROTEIN"/>
    <property type="match status" value="1"/>
</dbReference>
<protein>
    <recommendedName>
        <fullName evidence="9">Polysaccharide biosynthesis protein</fullName>
    </recommendedName>
</protein>
<dbReference type="EMBL" id="QNUL01000001">
    <property type="protein sequence ID" value="REA64481.1"/>
    <property type="molecule type" value="Genomic_DNA"/>
</dbReference>
<evidence type="ECO:0000256" key="6">
    <source>
        <dbReference type="SAM" id="Phobius"/>
    </source>
</evidence>
<evidence type="ECO:0000313" key="7">
    <source>
        <dbReference type="EMBL" id="REA64481.1"/>
    </source>
</evidence>
<comment type="caution">
    <text evidence="7">The sequence shown here is derived from an EMBL/GenBank/DDBJ whole genome shotgun (WGS) entry which is preliminary data.</text>
</comment>
<dbReference type="RefSeq" id="WP_115829088.1">
    <property type="nucleotide sequence ID" value="NZ_QNUL01000001.1"/>
</dbReference>
<feature type="transmembrane region" description="Helical" evidence="6">
    <location>
        <begin position="156"/>
        <end position="179"/>
    </location>
</feature>
<feature type="transmembrane region" description="Helical" evidence="6">
    <location>
        <begin position="344"/>
        <end position="364"/>
    </location>
</feature>
<dbReference type="GO" id="GO:0005886">
    <property type="term" value="C:plasma membrane"/>
    <property type="evidence" value="ECO:0007669"/>
    <property type="project" value="UniProtKB-SubCell"/>
</dbReference>
<evidence type="ECO:0000256" key="3">
    <source>
        <dbReference type="ARBA" id="ARBA00022692"/>
    </source>
</evidence>
<proteinExistence type="predicted"/>
<reference evidence="7 8" key="1">
    <citation type="submission" date="2018-07" db="EMBL/GenBank/DDBJ databases">
        <title>Dyadobacter roseus sp. nov., isolated from rose rhizosphere soil.</title>
        <authorList>
            <person name="Chen L."/>
        </authorList>
    </citation>
    <scope>NUCLEOTIDE SEQUENCE [LARGE SCALE GENOMIC DNA]</scope>
    <source>
        <strain evidence="7 8">RS19</strain>
    </source>
</reference>
<dbReference type="Proteomes" id="UP000256373">
    <property type="component" value="Unassembled WGS sequence"/>
</dbReference>
<evidence type="ECO:0000256" key="2">
    <source>
        <dbReference type="ARBA" id="ARBA00022475"/>
    </source>
</evidence>
<keyword evidence="8" id="KW-1185">Reference proteome</keyword>
<feature type="transmembrane region" description="Helical" evidence="6">
    <location>
        <begin position="7"/>
        <end position="29"/>
    </location>
</feature>
<feature type="transmembrane region" description="Helical" evidence="6">
    <location>
        <begin position="402"/>
        <end position="423"/>
    </location>
</feature>
<feature type="transmembrane region" description="Helical" evidence="6">
    <location>
        <begin position="41"/>
        <end position="63"/>
    </location>
</feature>
<keyword evidence="5 6" id="KW-0472">Membrane</keyword>
<dbReference type="InterPro" id="IPR050833">
    <property type="entry name" value="Poly_Biosynth_Transport"/>
</dbReference>
<evidence type="ECO:0000256" key="1">
    <source>
        <dbReference type="ARBA" id="ARBA00004651"/>
    </source>
</evidence>
<feature type="transmembrane region" description="Helical" evidence="6">
    <location>
        <begin position="376"/>
        <end position="396"/>
    </location>
</feature>
<gene>
    <name evidence="7" type="ORF">DSL64_02730</name>
</gene>
<evidence type="ECO:0000256" key="5">
    <source>
        <dbReference type="ARBA" id="ARBA00023136"/>
    </source>
</evidence>
<feature type="transmembrane region" description="Helical" evidence="6">
    <location>
        <begin position="84"/>
        <end position="115"/>
    </location>
</feature>
<organism evidence="7 8">
    <name type="scientific">Dyadobacter luteus</name>
    <dbReference type="NCBI Taxonomy" id="2259619"/>
    <lineage>
        <taxon>Bacteria</taxon>
        <taxon>Pseudomonadati</taxon>
        <taxon>Bacteroidota</taxon>
        <taxon>Cytophagia</taxon>
        <taxon>Cytophagales</taxon>
        <taxon>Spirosomataceae</taxon>
        <taxon>Dyadobacter</taxon>
    </lineage>
</organism>
<feature type="transmembrane region" description="Helical" evidence="6">
    <location>
        <begin position="127"/>
        <end position="149"/>
    </location>
</feature>